<reference evidence="2 3" key="1">
    <citation type="submission" date="2021-01" db="EMBL/GenBank/DDBJ databases">
        <title>Draft Genome Sequence and Polyhydroxyalkanoate Biosynthetic Potential of Jeongeupia naejangsanensis Type Strain DSM 24253.</title>
        <authorList>
            <person name="Turrini P."/>
            <person name="Artuso I."/>
            <person name="Lugli G.A."/>
            <person name="Frangipani E."/>
            <person name="Ventura M."/>
            <person name="Visca P."/>
        </authorList>
    </citation>
    <scope>NUCLEOTIDE SEQUENCE [LARGE SCALE GENOMIC DNA]</scope>
    <source>
        <strain evidence="2 3">DSM 24253</strain>
    </source>
</reference>
<comment type="caution">
    <text evidence="2">The sequence shown here is derived from an EMBL/GenBank/DDBJ whole genome shotgun (WGS) entry which is preliminary data.</text>
</comment>
<proteinExistence type="predicted"/>
<keyword evidence="1" id="KW-0732">Signal</keyword>
<evidence type="ECO:0000313" key="3">
    <source>
        <dbReference type="Proteomes" id="UP000809431"/>
    </source>
</evidence>
<dbReference type="RefSeq" id="WP_203538193.1">
    <property type="nucleotide sequence ID" value="NZ_JAESND010000004.1"/>
</dbReference>
<organism evidence="2 3">
    <name type="scientific">Jeongeupia naejangsanensis</name>
    <dbReference type="NCBI Taxonomy" id="613195"/>
    <lineage>
        <taxon>Bacteria</taxon>
        <taxon>Pseudomonadati</taxon>
        <taxon>Pseudomonadota</taxon>
        <taxon>Betaproteobacteria</taxon>
        <taxon>Neisseriales</taxon>
        <taxon>Chitinibacteraceae</taxon>
        <taxon>Jeongeupia</taxon>
    </lineage>
</organism>
<feature type="chain" id="PRO_5045204989" evidence="1">
    <location>
        <begin position="28"/>
        <end position="308"/>
    </location>
</feature>
<sequence>MPAKHLASFKLVAGLIAAILLAAPAIAATVGRYTTPDAAAAALHTAVQSGKQAAMLQVLGSQARPLIDSGDPVADRYSREQFTTAYQAHHDIEHDTGDRATLVVGDNRWPFPIPLRKLKGQWQFDAAAGREELINRRIGQNENATIQAALAYVDAQQEYFGRDPERTGLLHFAQRLVSTPGKRDGLYWPTGETDEASPLGPLFADAAQHGYGKKVSQARSPYYGYYYRILSAQGPNAKGGAYDYMAKGKMLGGFALVAWPAKYGVSGVLTFIVNQDGTVFEKNLGSDTASLAAKMARYDPDSSWKPAP</sequence>
<protein>
    <submittedName>
        <fullName evidence="2">DUF2950 domain-containing protein</fullName>
    </submittedName>
</protein>
<accession>A0ABS2BKI3</accession>
<dbReference type="Pfam" id="PF11453">
    <property type="entry name" value="DUF2950"/>
    <property type="match status" value="1"/>
</dbReference>
<evidence type="ECO:0000313" key="2">
    <source>
        <dbReference type="EMBL" id="MBM3116098.1"/>
    </source>
</evidence>
<dbReference type="InterPro" id="IPR021556">
    <property type="entry name" value="DUF2950"/>
</dbReference>
<name>A0ABS2BKI3_9NEIS</name>
<evidence type="ECO:0000256" key="1">
    <source>
        <dbReference type="SAM" id="SignalP"/>
    </source>
</evidence>
<dbReference type="EMBL" id="JAESND010000004">
    <property type="protein sequence ID" value="MBM3116098.1"/>
    <property type="molecule type" value="Genomic_DNA"/>
</dbReference>
<keyword evidence="3" id="KW-1185">Reference proteome</keyword>
<gene>
    <name evidence="2" type="ORF">JMJ54_09655</name>
</gene>
<feature type="signal peptide" evidence="1">
    <location>
        <begin position="1"/>
        <end position="27"/>
    </location>
</feature>
<dbReference type="Proteomes" id="UP000809431">
    <property type="component" value="Unassembled WGS sequence"/>
</dbReference>